<accession>A0A6I3KNN3</accession>
<dbReference type="InterPro" id="IPR020579">
    <property type="entry name" value="Exonuc_VII_lsu_C"/>
</dbReference>
<evidence type="ECO:0000313" key="10">
    <source>
        <dbReference type="EMBL" id="MTD95520.1"/>
    </source>
</evidence>
<dbReference type="GO" id="GO:0003676">
    <property type="term" value="F:nucleic acid binding"/>
    <property type="evidence" value="ECO:0007669"/>
    <property type="project" value="InterPro"/>
</dbReference>
<dbReference type="InterPro" id="IPR025824">
    <property type="entry name" value="OB-fold_nuc-bd_dom"/>
</dbReference>
<keyword evidence="4 5" id="KW-0269">Exonuclease</keyword>
<dbReference type="Pfam" id="PF13742">
    <property type="entry name" value="tRNA_anti_2"/>
    <property type="match status" value="1"/>
</dbReference>
<evidence type="ECO:0000256" key="6">
    <source>
        <dbReference type="RuleBase" id="RU004355"/>
    </source>
</evidence>
<evidence type="ECO:0000256" key="3">
    <source>
        <dbReference type="ARBA" id="ARBA00022801"/>
    </source>
</evidence>
<dbReference type="GO" id="GO:0005737">
    <property type="term" value="C:cytoplasm"/>
    <property type="evidence" value="ECO:0007669"/>
    <property type="project" value="UniProtKB-SubCell"/>
</dbReference>
<dbReference type="GO" id="GO:0008855">
    <property type="term" value="F:exodeoxyribonuclease VII activity"/>
    <property type="evidence" value="ECO:0007669"/>
    <property type="project" value="UniProtKB-UniRule"/>
</dbReference>
<comment type="subcellular location">
    <subcellularLocation>
        <location evidence="5 6">Cytoplasm</location>
    </subcellularLocation>
</comment>
<evidence type="ECO:0000256" key="2">
    <source>
        <dbReference type="ARBA" id="ARBA00022722"/>
    </source>
</evidence>
<feature type="region of interest" description="Disordered" evidence="7">
    <location>
        <begin position="456"/>
        <end position="490"/>
    </location>
</feature>
<dbReference type="GO" id="GO:0006308">
    <property type="term" value="P:DNA catabolic process"/>
    <property type="evidence" value="ECO:0007669"/>
    <property type="project" value="UniProtKB-UniRule"/>
</dbReference>
<evidence type="ECO:0000256" key="5">
    <source>
        <dbReference type="HAMAP-Rule" id="MF_00378"/>
    </source>
</evidence>
<name>A0A6I3KNN3_9HYPH</name>
<keyword evidence="11" id="KW-1185">Reference proteome</keyword>
<keyword evidence="1 5" id="KW-0963">Cytoplasm</keyword>
<keyword evidence="3 5" id="KW-0378">Hydrolase</keyword>
<dbReference type="EC" id="3.1.11.6" evidence="5"/>
<sequence>MNQPAPQSQPGGNVAEYTVSELSGAIKRALEEGFGYVRLRGEISGFRGAHASGHCYFALKDDKAKIEAVIWKMTYGRLKVKPEEGMEVIVQGRVTSYPGSSKYQIVIESLEPAGLGALMALLEERKRKFAAEGLFAEERKKARPFLPRLVGIITSPTGAVIRDMLHGFTERFPTRVIVWPVRVQGETSAAEVAAAIHGFNALALAGPIARPDVLIVARGGGSLEDLWGFNEEIVVRAVAASRIPVISAVGHETDWTLIDLVADARAPTPTKAAEWAVPKYAELADSTDKCGTRLTTAARRVLQHSRAHLKAATRGLPRLEDLLAMPRQRFDACERRLGRALIANARIHHTRYARIAARLRPAPLLNRIGVCGERAGVLQRRAARALRNTLVARRRQLEGHGKLLDTLSYQSVLQRGFALVRDSEGRTVRAAASVHPGDRLDIELHDGRIEAAAQSIRTASGTEAPPGPAAPQPGVRRPRGRSGGGQGSLF</sequence>
<evidence type="ECO:0000259" key="8">
    <source>
        <dbReference type="Pfam" id="PF02601"/>
    </source>
</evidence>
<dbReference type="GO" id="GO:0009318">
    <property type="term" value="C:exodeoxyribonuclease VII complex"/>
    <property type="evidence" value="ECO:0007669"/>
    <property type="project" value="UniProtKB-UniRule"/>
</dbReference>
<evidence type="ECO:0000256" key="1">
    <source>
        <dbReference type="ARBA" id="ARBA00022490"/>
    </source>
</evidence>
<dbReference type="AlphaFoldDB" id="A0A6I3KNN3"/>
<comment type="caution">
    <text evidence="10">The sequence shown here is derived from an EMBL/GenBank/DDBJ whole genome shotgun (WGS) entry which is preliminary data.</text>
</comment>
<feature type="compositionally biased region" description="Gly residues" evidence="7">
    <location>
        <begin position="481"/>
        <end position="490"/>
    </location>
</feature>
<dbReference type="EMBL" id="WMBQ01000002">
    <property type="protein sequence ID" value="MTD95520.1"/>
    <property type="molecule type" value="Genomic_DNA"/>
</dbReference>
<comment type="function">
    <text evidence="5">Bidirectionally degrades single-stranded DNA into large acid-insoluble oligonucleotides, which are then degraded further into small acid-soluble oligonucleotides.</text>
</comment>
<evidence type="ECO:0000259" key="9">
    <source>
        <dbReference type="Pfam" id="PF13742"/>
    </source>
</evidence>
<dbReference type="CDD" id="cd04489">
    <property type="entry name" value="ExoVII_LU_OBF"/>
    <property type="match status" value="1"/>
</dbReference>
<comment type="catalytic activity">
    <reaction evidence="5 6">
        <text>Exonucleolytic cleavage in either 5'- to 3'- or 3'- to 5'-direction to yield nucleoside 5'-phosphates.</text>
        <dbReference type="EC" id="3.1.11.6"/>
    </reaction>
</comment>
<feature type="domain" description="Exonuclease VII large subunit C-terminal" evidence="8">
    <location>
        <begin position="134"/>
        <end position="451"/>
    </location>
</feature>
<reference evidence="10 11" key="1">
    <citation type="submission" date="2019-11" db="EMBL/GenBank/DDBJ databases">
        <title>Identification of a novel strain.</title>
        <authorList>
            <person name="Xu Q."/>
            <person name="Wang G."/>
        </authorList>
    </citation>
    <scope>NUCLEOTIDE SEQUENCE [LARGE SCALE GENOMIC DNA]</scope>
    <source>
        <strain evidence="11">xq</strain>
    </source>
</reference>
<evidence type="ECO:0000256" key="7">
    <source>
        <dbReference type="SAM" id="MobiDB-lite"/>
    </source>
</evidence>
<organism evidence="10 11">
    <name type="scientific">Hyphomicrobium album</name>
    <dbReference type="NCBI Taxonomy" id="2665159"/>
    <lineage>
        <taxon>Bacteria</taxon>
        <taxon>Pseudomonadati</taxon>
        <taxon>Pseudomonadota</taxon>
        <taxon>Alphaproteobacteria</taxon>
        <taxon>Hyphomicrobiales</taxon>
        <taxon>Hyphomicrobiaceae</taxon>
        <taxon>Hyphomicrobium</taxon>
    </lineage>
</organism>
<dbReference type="RefSeq" id="WP_324615044.1">
    <property type="nucleotide sequence ID" value="NZ_WMBQ01000002.1"/>
</dbReference>
<protein>
    <recommendedName>
        <fullName evidence="5">Exodeoxyribonuclease 7 large subunit</fullName>
        <ecNumber evidence="5">3.1.11.6</ecNumber>
    </recommendedName>
    <alternativeName>
        <fullName evidence="5">Exodeoxyribonuclease VII large subunit</fullName>
        <shortName evidence="5">Exonuclease VII large subunit</shortName>
    </alternativeName>
</protein>
<dbReference type="HAMAP" id="MF_00378">
    <property type="entry name" value="Exonuc_7_L"/>
    <property type="match status" value="1"/>
</dbReference>
<evidence type="ECO:0000313" key="11">
    <source>
        <dbReference type="Proteomes" id="UP000440694"/>
    </source>
</evidence>
<keyword evidence="2 5" id="KW-0540">Nuclease</keyword>
<comment type="similarity">
    <text evidence="5 6">Belongs to the XseA family.</text>
</comment>
<dbReference type="Proteomes" id="UP000440694">
    <property type="component" value="Unassembled WGS sequence"/>
</dbReference>
<dbReference type="PANTHER" id="PTHR30008">
    <property type="entry name" value="EXODEOXYRIBONUCLEASE 7 LARGE SUBUNIT"/>
    <property type="match status" value="1"/>
</dbReference>
<dbReference type="InterPro" id="IPR003753">
    <property type="entry name" value="Exonuc_VII_L"/>
</dbReference>
<dbReference type="Pfam" id="PF02601">
    <property type="entry name" value="Exonuc_VII_L"/>
    <property type="match status" value="1"/>
</dbReference>
<proteinExistence type="inferred from homology"/>
<dbReference type="NCBIfam" id="TIGR00237">
    <property type="entry name" value="xseA"/>
    <property type="match status" value="1"/>
</dbReference>
<feature type="domain" description="OB-fold nucleic acid binding" evidence="9">
    <location>
        <begin position="17"/>
        <end position="110"/>
    </location>
</feature>
<gene>
    <name evidence="5" type="primary">xseA</name>
    <name evidence="10" type="ORF">GIW81_14365</name>
</gene>
<evidence type="ECO:0000256" key="4">
    <source>
        <dbReference type="ARBA" id="ARBA00022839"/>
    </source>
</evidence>
<dbReference type="PANTHER" id="PTHR30008:SF0">
    <property type="entry name" value="EXODEOXYRIBONUCLEASE 7 LARGE SUBUNIT"/>
    <property type="match status" value="1"/>
</dbReference>
<comment type="subunit">
    <text evidence="5">Heterooligomer composed of large and small subunits.</text>
</comment>